<name>A0ABP1AMG7_9BRYO</name>
<evidence type="ECO:0000256" key="1">
    <source>
        <dbReference type="ARBA" id="ARBA00009775"/>
    </source>
</evidence>
<evidence type="ECO:0000256" key="2">
    <source>
        <dbReference type="ARBA" id="ARBA00022490"/>
    </source>
</evidence>
<dbReference type="EMBL" id="OZ023715">
    <property type="protein sequence ID" value="CAK9863736.1"/>
    <property type="molecule type" value="Genomic_DNA"/>
</dbReference>
<feature type="binding site" evidence="9">
    <location>
        <begin position="531"/>
        <end position="532"/>
    </location>
    <ligand>
        <name>S-adenosyl-L-methionine</name>
        <dbReference type="ChEBI" id="CHEBI:59789"/>
    </ligand>
</feature>
<comment type="similarity">
    <text evidence="1">Belongs to the class I-like SAM-binding methyltransferase superfamily. TRM5/TYW2 family.</text>
</comment>
<dbReference type="HAMAP" id="MF_03152">
    <property type="entry name" value="TRM5"/>
    <property type="match status" value="1"/>
</dbReference>
<dbReference type="PROSITE" id="PS51684">
    <property type="entry name" value="SAM_MT_TRM5_TYW2"/>
    <property type="match status" value="1"/>
</dbReference>
<dbReference type="Pfam" id="PF02475">
    <property type="entry name" value="TRM5-TYW2_MTfase"/>
    <property type="match status" value="1"/>
</dbReference>
<evidence type="ECO:0000256" key="9">
    <source>
        <dbReference type="HAMAP-Rule" id="MF_03152"/>
    </source>
</evidence>
<dbReference type="Gene3D" id="3.40.50.150">
    <property type="entry name" value="Vaccinia Virus protein VP39"/>
    <property type="match status" value="1"/>
</dbReference>
<dbReference type="InterPro" id="IPR029063">
    <property type="entry name" value="SAM-dependent_MTases_sf"/>
</dbReference>
<comment type="catalytic activity">
    <reaction evidence="9">
        <text>guanosine(37) in tRNA + S-adenosyl-L-methionine = N(1)-methylguanosine(37) in tRNA + S-adenosyl-L-homocysteine + H(+)</text>
        <dbReference type="Rhea" id="RHEA:36899"/>
        <dbReference type="Rhea" id="RHEA-COMP:10145"/>
        <dbReference type="Rhea" id="RHEA-COMP:10147"/>
        <dbReference type="ChEBI" id="CHEBI:15378"/>
        <dbReference type="ChEBI" id="CHEBI:57856"/>
        <dbReference type="ChEBI" id="CHEBI:59789"/>
        <dbReference type="ChEBI" id="CHEBI:73542"/>
        <dbReference type="ChEBI" id="CHEBI:74269"/>
        <dbReference type="EC" id="2.1.1.228"/>
    </reaction>
</comment>
<keyword evidence="2 9" id="KW-0963">Cytoplasm</keyword>
<keyword evidence="5 9" id="KW-0949">S-adenosyl-L-methionine</keyword>
<feature type="binding site" evidence="9">
    <location>
        <begin position="503"/>
        <end position="504"/>
    </location>
    <ligand>
        <name>S-adenosyl-L-methionine</name>
        <dbReference type="ChEBI" id="CHEBI:59789"/>
    </ligand>
</feature>
<dbReference type="InterPro" id="IPR056743">
    <property type="entry name" value="TRM5-TYW2-like_MTfase"/>
</dbReference>
<evidence type="ECO:0000313" key="12">
    <source>
        <dbReference type="Proteomes" id="UP001497522"/>
    </source>
</evidence>
<dbReference type="InterPro" id="IPR056744">
    <property type="entry name" value="TRM5/TYW2-like_N"/>
</dbReference>
<dbReference type="SUPFAM" id="SSF53335">
    <property type="entry name" value="S-adenosyl-L-methionine-dependent methyltransferases"/>
    <property type="match status" value="1"/>
</dbReference>
<evidence type="ECO:0000256" key="6">
    <source>
        <dbReference type="ARBA" id="ARBA00022694"/>
    </source>
</evidence>
<keyword evidence="3 9" id="KW-0489">Methyltransferase</keyword>
<dbReference type="InterPro" id="IPR030382">
    <property type="entry name" value="MeTrfase_TRM5/TYW2"/>
</dbReference>
<dbReference type="Pfam" id="PF25133">
    <property type="entry name" value="TYW2_N_2"/>
    <property type="match status" value="1"/>
</dbReference>
<dbReference type="InterPro" id="IPR025792">
    <property type="entry name" value="tRNA_Gua_MeTrfase_euk"/>
</dbReference>
<evidence type="ECO:0000256" key="3">
    <source>
        <dbReference type="ARBA" id="ARBA00022603"/>
    </source>
</evidence>
<reference evidence="11" key="1">
    <citation type="submission" date="2024-03" db="EMBL/GenBank/DDBJ databases">
        <authorList>
            <consortium name="ELIXIR-Norway"/>
            <consortium name="Elixir Norway"/>
        </authorList>
    </citation>
    <scope>NUCLEOTIDE SEQUENCE</scope>
</reference>
<evidence type="ECO:0000259" key="10">
    <source>
        <dbReference type="PROSITE" id="PS51684"/>
    </source>
</evidence>
<comment type="subunit">
    <text evidence="9">Monomer.</text>
</comment>
<evidence type="ECO:0000256" key="5">
    <source>
        <dbReference type="ARBA" id="ARBA00022691"/>
    </source>
</evidence>
<dbReference type="EC" id="2.1.1.228" evidence="9"/>
<keyword evidence="6 9" id="KW-0819">tRNA processing</keyword>
<dbReference type="PANTHER" id="PTHR23245">
    <property type="entry name" value="TRNA METHYLTRANSFERASE"/>
    <property type="match status" value="1"/>
</dbReference>
<evidence type="ECO:0000256" key="7">
    <source>
        <dbReference type="ARBA" id="ARBA00023128"/>
    </source>
</evidence>
<comment type="function">
    <text evidence="9">Specifically methylates the N1 position of guanosine-37 in various cytoplasmic and mitochondrial tRNAs. Methylation is not dependent on the nature of the nucleoside 5' of the target nucleoside. This is the first step in the biosynthesis of wybutosine (yW), a modified base adjacent to the anticodon of tRNAs and required for accurate decoding.</text>
</comment>
<protein>
    <recommendedName>
        <fullName evidence="9">tRNA (guanine(37)-N1)-methyltransferase</fullName>
        <ecNumber evidence="9">2.1.1.228</ecNumber>
    </recommendedName>
    <alternativeName>
        <fullName evidence="9">M1G-methyltransferase</fullName>
    </alternativeName>
    <alternativeName>
        <fullName evidence="9">tRNA [GM37] methyltransferase</fullName>
    </alternativeName>
    <alternativeName>
        <fullName evidence="9">tRNA methyltransferase 5 homolog</fullName>
    </alternativeName>
</protein>
<keyword evidence="8 9" id="KW-0539">Nucleus</keyword>
<keyword evidence="7 9" id="KW-0496">Mitochondrion</keyword>
<feature type="domain" description="SAM-dependent methyltransferase TRM5/TYW2-type" evidence="10">
    <location>
        <begin position="375"/>
        <end position="636"/>
    </location>
</feature>
<accession>A0ABP1AMG7</accession>
<keyword evidence="4 9" id="KW-0808">Transferase</keyword>
<feature type="binding site" evidence="9">
    <location>
        <position position="465"/>
    </location>
    <ligand>
        <name>S-adenosyl-L-methionine</name>
        <dbReference type="ChEBI" id="CHEBI:59789"/>
    </ligand>
</feature>
<evidence type="ECO:0000256" key="4">
    <source>
        <dbReference type="ARBA" id="ARBA00022679"/>
    </source>
</evidence>
<feature type="binding site" evidence="9">
    <location>
        <position position="554"/>
    </location>
    <ligand>
        <name>S-adenosyl-L-methionine</name>
        <dbReference type="ChEBI" id="CHEBI:59789"/>
    </ligand>
</feature>
<proteinExistence type="inferred from homology"/>
<evidence type="ECO:0000313" key="11">
    <source>
        <dbReference type="EMBL" id="CAK9863736.1"/>
    </source>
</evidence>
<dbReference type="PANTHER" id="PTHR23245:SF43">
    <property type="entry name" value="TRNA (GUANINE(37)-N1)-METHYLTRANSFERASE 2"/>
    <property type="match status" value="1"/>
</dbReference>
<sequence length="655" mass="73524">MNMIATPCMVGITSNHICFKNQKTMVHNLGLFSSLWSNPGISKQRILLWKCVSTLHVSNFFSGTGEDKSSEEINQSIGLQKPCAQLHQRIPFYGPSLERGQIPECKPKYPQQPLESTCLNLSPISQQVQEASATTYLKGADIDRESFTRVFTLAALRVPLAECETLVGMLKGHLLNWPRVKNVARVDGDNGDAELKKLLWVENDCSTPESLIDSVRSAVFVDDSTIYSTAVSQKSVRKRKFPNLAKLVFGSSKGPYRLSQPSWKDNLQEGNLVRGSSRKAWEEGAVSVEIVEDSGAENDEEGDAERWREPTRLLLLDEKYLDKPNEELPQSVQVVLGKRQCELVKCRLSLAYDYWPTDELLKEILPDGMTVPTAYESVGHIAHLNLREEHLPFRHIIAQVVLDKNKPRIRTVVNKTDAIHSKYRTMQLELLAGNSSLVTTVVEHGLSFRLDLASVYWNSRLATERQRLITSFDPNDIVCDVFAGVGPIAVTAAKKVKYVYANDLNPSAIAYLHRNLVANRLTHKVDIFNKDGREFVRGLLEGIRPICFTQVVMNLPLDAVEFLDVFVGAFSRDFWETRTLPKIHVYGFSKATDPELDYSKRIGDILGEVPHPLFIHRVRLVAPGKWMLCASFRLPAQIALSKTLKLGVLTQGDGT</sequence>
<gene>
    <name evidence="11" type="ORF">CSSPJE1EN2_LOCUS6731</name>
</gene>
<dbReference type="Proteomes" id="UP001497522">
    <property type="component" value="Chromosome 14"/>
</dbReference>
<evidence type="ECO:0000256" key="8">
    <source>
        <dbReference type="ARBA" id="ARBA00023242"/>
    </source>
</evidence>
<dbReference type="Gene3D" id="3.30.300.110">
    <property type="entry name" value="Met-10+ protein-like domains"/>
    <property type="match status" value="1"/>
</dbReference>
<organism evidence="11 12">
    <name type="scientific">Sphagnum jensenii</name>
    <dbReference type="NCBI Taxonomy" id="128206"/>
    <lineage>
        <taxon>Eukaryota</taxon>
        <taxon>Viridiplantae</taxon>
        <taxon>Streptophyta</taxon>
        <taxon>Embryophyta</taxon>
        <taxon>Bryophyta</taxon>
        <taxon>Sphagnophytina</taxon>
        <taxon>Sphagnopsida</taxon>
        <taxon>Sphagnales</taxon>
        <taxon>Sphagnaceae</taxon>
        <taxon>Sphagnum</taxon>
    </lineage>
</organism>
<comment type="subcellular location">
    <subcellularLocation>
        <location evidence="9">Mitochondrion matrix</location>
    </subcellularLocation>
    <subcellularLocation>
        <location evidence="9">Nucleus</location>
    </subcellularLocation>
    <subcellularLocation>
        <location evidence="9">Cytoplasm</location>
    </subcellularLocation>
    <text evidence="9">Predominantly in the mitochondria and in the nucleus.</text>
</comment>
<comment type="similarity">
    <text evidence="9">Belongs to the TRM5 / TYW2 family.</text>
</comment>
<keyword evidence="12" id="KW-1185">Reference proteome</keyword>
<dbReference type="CDD" id="cd02440">
    <property type="entry name" value="AdoMet_MTases"/>
    <property type="match status" value="1"/>
</dbReference>